<name>A0A6C2YIM6_9BACT</name>
<proteinExistence type="predicted"/>
<sequence length="224" mass="25077">MVRSRVVGVLLFGLGMLGMTLSTVQAAEKPIALFNGKDLTGWRTYPDPKLKLAKVPENFVQIRDGVMILPGETMGAIETIDEYSNYTLRLEYRWGEKITKSRNSGILLHVSGPDAVWPRSIEAQVAAGKAGDLWAVSGYQLEGELSRKDPKTGRRYFRSENDIEKPIGEWNVYEITCKNQTITLTVNGKLVNQATKLESNRGKILLQSEGAEIHFRNIQLTPLR</sequence>
<dbReference type="EMBL" id="LR593887">
    <property type="protein sequence ID" value="VTR97643.1"/>
    <property type="molecule type" value="Genomic_DNA"/>
</dbReference>
<evidence type="ECO:0000313" key="3">
    <source>
        <dbReference type="Proteomes" id="UP000464378"/>
    </source>
</evidence>
<accession>A0A6C2YIM6</accession>
<reference evidence="2" key="1">
    <citation type="submission" date="2019-04" db="EMBL/GenBank/DDBJ databases">
        <authorList>
            <consortium name="Science for Life Laboratories"/>
        </authorList>
    </citation>
    <scope>NUCLEOTIDE SEQUENCE</scope>
    <source>
        <strain evidence="2">MBLW1</strain>
    </source>
</reference>
<dbReference type="InParanoid" id="A0A6C2YIM6"/>
<evidence type="ECO:0000313" key="2">
    <source>
        <dbReference type="EMBL" id="VIP01109.1"/>
    </source>
</evidence>
<dbReference type="Gene3D" id="2.60.120.560">
    <property type="entry name" value="Exo-inulinase, domain 1"/>
    <property type="match status" value="1"/>
</dbReference>
<protein>
    <recommendedName>
        <fullName evidence="1">3-keto-alpha-glucoside-1,2-lyase/3-keto-2-hydroxy-glucal hydratase domain-containing protein</fullName>
    </recommendedName>
</protein>
<organism evidence="2">
    <name type="scientific">Tuwongella immobilis</name>
    <dbReference type="NCBI Taxonomy" id="692036"/>
    <lineage>
        <taxon>Bacteria</taxon>
        <taxon>Pseudomonadati</taxon>
        <taxon>Planctomycetota</taxon>
        <taxon>Planctomycetia</taxon>
        <taxon>Gemmatales</taxon>
        <taxon>Gemmataceae</taxon>
        <taxon>Tuwongella</taxon>
    </lineage>
</organism>
<dbReference type="GO" id="GO:0016787">
    <property type="term" value="F:hydrolase activity"/>
    <property type="evidence" value="ECO:0007669"/>
    <property type="project" value="InterPro"/>
</dbReference>
<keyword evidence="3" id="KW-1185">Reference proteome</keyword>
<feature type="domain" description="3-keto-alpha-glucoside-1,2-lyase/3-keto-2-hydroxy-glucal hydratase" evidence="1">
    <location>
        <begin position="30"/>
        <end position="220"/>
    </location>
</feature>
<evidence type="ECO:0000259" key="1">
    <source>
        <dbReference type="Pfam" id="PF06439"/>
    </source>
</evidence>
<gene>
    <name evidence="2" type="ORF">GMBLW1_28510</name>
</gene>
<dbReference type="Proteomes" id="UP000464378">
    <property type="component" value="Chromosome"/>
</dbReference>
<dbReference type="InterPro" id="IPR010496">
    <property type="entry name" value="AL/BT2_dom"/>
</dbReference>
<dbReference type="AlphaFoldDB" id="A0A6C2YIM6"/>
<dbReference type="Pfam" id="PF06439">
    <property type="entry name" value="3keto-disac_hyd"/>
    <property type="match status" value="1"/>
</dbReference>
<dbReference type="EMBL" id="LR586016">
    <property type="protein sequence ID" value="VIP01109.1"/>
    <property type="molecule type" value="Genomic_DNA"/>
</dbReference>
<dbReference type="KEGG" id="tim:GMBLW1_28510"/>
<dbReference type="RefSeq" id="WP_162656351.1">
    <property type="nucleotide sequence ID" value="NZ_LR593887.1"/>
</dbReference>